<dbReference type="InterPro" id="IPR032514">
    <property type="entry name" value="GtaA_central"/>
</dbReference>
<protein>
    <recommendedName>
        <fullName evidence="6">Glutaminase A</fullName>
    </recommendedName>
</protein>
<evidence type="ECO:0000259" key="3">
    <source>
        <dbReference type="Pfam" id="PF17168"/>
    </source>
</evidence>
<dbReference type="PANTHER" id="PTHR31987">
    <property type="entry name" value="GLUTAMINASE A-RELATED"/>
    <property type="match status" value="1"/>
</dbReference>
<name>A0AAD6CMM6_9EURO</name>
<feature type="domain" description="Glutaminase A central" evidence="2">
    <location>
        <begin position="337"/>
        <end position="685"/>
    </location>
</feature>
<evidence type="ECO:0008006" key="6">
    <source>
        <dbReference type="Google" id="ProtNLM"/>
    </source>
</evidence>
<dbReference type="PANTHER" id="PTHR31987:SF14">
    <property type="entry name" value="PUTATIVE (AFU_ORTHOLOGUE AFUA_6G09910)-RELATED"/>
    <property type="match status" value="1"/>
</dbReference>
<gene>
    <name evidence="4" type="ORF">N7494_013012</name>
</gene>
<dbReference type="Pfam" id="PF16334">
    <property type="entry name" value="DUF4964"/>
    <property type="match status" value="1"/>
</dbReference>
<comment type="caution">
    <text evidence="4">The sequence shown here is derived from an EMBL/GenBank/DDBJ whole genome shotgun (WGS) entry which is preliminary data.</text>
</comment>
<dbReference type="AlphaFoldDB" id="A0AAD6CMM6"/>
<evidence type="ECO:0000259" key="1">
    <source>
        <dbReference type="Pfam" id="PF16334"/>
    </source>
</evidence>
<dbReference type="Pfam" id="PF16335">
    <property type="entry name" value="GtaA_6_Hairpin"/>
    <property type="match status" value="1"/>
</dbReference>
<evidence type="ECO:0000313" key="5">
    <source>
        <dbReference type="Proteomes" id="UP001220324"/>
    </source>
</evidence>
<dbReference type="InterPro" id="IPR052743">
    <property type="entry name" value="Glutaminase_GtaA"/>
</dbReference>
<dbReference type="Proteomes" id="UP001220324">
    <property type="component" value="Unassembled WGS sequence"/>
</dbReference>
<evidence type="ECO:0000259" key="2">
    <source>
        <dbReference type="Pfam" id="PF16335"/>
    </source>
</evidence>
<organism evidence="4 5">
    <name type="scientific">Penicillium frequentans</name>
    <dbReference type="NCBI Taxonomy" id="3151616"/>
    <lineage>
        <taxon>Eukaryota</taxon>
        <taxon>Fungi</taxon>
        <taxon>Dikarya</taxon>
        <taxon>Ascomycota</taxon>
        <taxon>Pezizomycotina</taxon>
        <taxon>Eurotiomycetes</taxon>
        <taxon>Eurotiomycetidae</taxon>
        <taxon>Eurotiales</taxon>
        <taxon>Aspergillaceae</taxon>
        <taxon>Penicillium</taxon>
    </lineage>
</organism>
<dbReference type="Pfam" id="PF17168">
    <property type="entry name" value="DUF5127"/>
    <property type="match status" value="1"/>
</dbReference>
<dbReference type="EMBL" id="JAQIZZ010000008">
    <property type="protein sequence ID" value="KAJ5526362.1"/>
    <property type="molecule type" value="Genomic_DNA"/>
</dbReference>
<reference evidence="4 5" key="1">
    <citation type="journal article" date="2023" name="IMA Fungus">
        <title>Comparative genomic study of the Penicillium genus elucidates a diverse pangenome and 15 lateral gene transfer events.</title>
        <authorList>
            <person name="Petersen C."/>
            <person name="Sorensen T."/>
            <person name="Nielsen M.R."/>
            <person name="Sondergaard T.E."/>
            <person name="Sorensen J.L."/>
            <person name="Fitzpatrick D.A."/>
            <person name="Frisvad J.C."/>
            <person name="Nielsen K.L."/>
        </authorList>
    </citation>
    <scope>NUCLEOTIDE SEQUENCE [LARGE SCALE GENOMIC DNA]</scope>
    <source>
        <strain evidence="4 5">IBT 35679</strain>
    </source>
</reference>
<feature type="domain" description="Glutaminase A N-terminal" evidence="3">
    <location>
        <begin position="113"/>
        <end position="329"/>
    </location>
</feature>
<proteinExistence type="predicted"/>
<dbReference type="InterPro" id="IPR032515">
    <property type="entry name" value="DUF4964"/>
</dbReference>
<feature type="domain" description="DUF4964" evidence="1">
    <location>
        <begin position="37"/>
        <end position="99"/>
    </location>
</feature>
<sequence>MRFDLPRSLGLGSVCASFFGVFSGSNQGQVTHHPVLPPSYPLAVRNPYLSTWMPSDRVHRLPYADSQFWAGQDLGWSVIARVDGQAYSLMGVPDLEASGIRPATVCRAEFTATHSLFELTAGPVSLTLDFFSPVSPSNYLRQSLPFSYLTVHVTRSQGHDIQIYSDIDGRWTGRERRSGPTFEEHGDLAFHSVSVEDARTYDEENDMALWGQVLLASRPGNVSSLSALAGGPKAVRGHFMKHGDLSTGDAIWSHGSVVALAHDLGTVAGEASVNFAVGYEREKAINYLGEAYTGYYRAEYPTTHEALSFFLNDYEDAYWESLEFDRELNTFATAAAGPKYADIVALSTRQAYGGIDLTIPNDSLDTDDVLAFIKELSSDGNINTIDIIMPAFPIYWVMDPDWIRLLLEPIMRYLDAGRWHLPYTIHDLGTHYPHAIGHDDQQAEAMPIEESGNLLILALAYMQATGDTDWTDQYTAIFQQYADYLIDNSINMANQLSSNDAAGPLPNETNLAIKATVGIKAFGELSGNTYYSQIGDEYADLFFTQGLGTDMEQTHFVLEYPDFPDSWKTPYNIYPDVLLGLDTFPREAHEMSNKFFSTSVRGEYGVPLDNRQDWAKSDWNMWLAGTFDEDTRDEFVDDLWAFMTNGKHNWPFSDRYVATSAHGNEPGAPILCRARPTVGGHFAILALKGPASIQSLSITHKPGRKTSKMPLVKSQGADSELVLQAEMA</sequence>
<keyword evidence="5" id="KW-1185">Reference proteome</keyword>
<accession>A0AAD6CMM6</accession>
<evidence type="ECO:0000313" key="4">
    <source>
        <dbReference type="EMBL" id="KAJ5526362.1"/>
    </source>
</evidence>
<dbReference type="InterPro" id="IPR033433">
    <property type="entry name" value="GtaA_N"/>
</dbReference>